<dbReference type="Gene3D" id="1.20.1410.10">
    <property type="entry name" value="I/LWEQ domain"/>
    <property type="match status" value="1"/>
</dbReference>
<dbReference type="InterPro" id="IPR002558">
    <property type="entry name" value="ILWEQ_dom"/>
</dbReference>
<comment type="subcellular location">
    <subcellularLocation>
        <location evidence="1">Cytoplasm</location>
        <location evidence="1">Cytoskeleton</location>
    </subcellularLocation>
</comment>
<dbReference type="FunFam" id="1.20.1420.10:FF:000001">
    <property type="entry name" value="Talin 2"/>
    <property type="match status" value="1"/>
</dbReference>
<dbReference type="InterPro" id="IPR037438">
    <property type="entry name" value="Talin1/2-RS"/>
</dbReference>
<dbReference type="Pfam" id="PF25177">
    <property type="entry name" value="Talin_VBS2"/>
    <property type="match status" value="1"/>
</dbReference>
<keyword evidence="8" id="KW-1185">Reference proteome</keyword>
<evidence type="ECO:0000259" key="6">
    <source>
        <dbReference type="PROSITE" id="PS50945"/>
    </source>
</evidence>
<gene>
    <name evidence="7" type="primary">LOC107585970</name>
</gene>
<dbReference type="SMART" id="SM01244">
    <property type="entry name" value="IRS"/>
    <property type="match status" value="1"/>
</dbReference>
<dbReference type="InterPro" id="IPR057346">
    <property type="entry name" value="Talin1/2_VBS2"/>
</dbReference>
<evidence type="ECO:0000259" key="5">
    <source>
        <dbReference type="PROSITE" id="PS50057"/>
    </source>
</evidence>
<dbReference type="FunFam" id="1.20.120.230:FF:000005">
    <property type="entry name" value="Talin 1"/>
    <property type="match status" value="1"/>
</dbReference>
<reference evidence="7" key="2">
    <citation type="submission" date="2025-09" db="UniProtKB">
        <authorList>
            <consortium name="Ensembl"/>
        </authorList>
    </citation>
    <scope>IDENTIFICATION</scope>
</reference>
<dbReference type="GO" id="GO:0030036">
    <property type="term" value="P:actin cytoskeleton organization"/>
    <property type="evidence" value="ECO:0007669"/>
    <property type="project" value="TreeGrafter"/>
</dbReference>
<dbReference type="InterPro" id="IPR015009">
    <property type="entry name" value="Vinculin-bd_dom"/>
</dbReference>
<dbReference type="InterPro" id="IPR019749">
    <property type="entry name" value="Band_41_domain"/>
</dbReference>
<proteinExistence type="predicted"/>
<evidence type="ECO:0000256" key="1">
    <source>
        <dbReference type="ARBA" id="ARBA00004245"/>
    </source>
</evidence>
<organism evidence="7 8">
    <name type="scientific">Sinocyclocheilus grahami</name>
    <name type="common">Dianchi golden-line fish</name>
    <name type="synonym">Barbus grahami</name>
    <dbReference type="NCBI Taxonomy" id="75366"/>
    <lineage>
        <taxon>Eukaryota</taxon>
        <taxon>Metazoa</taxon>
        <taxon>Chordata</taxon>
        <taxon>Craniata</taxon>
        <taxon>Vertebrata</taxon>
        <taxon>Euteleostomi</taxon>
        <taxon>Actinopterygii</taxon>
        <taxon>Neopterygii</taxon>
        <taxon>Teleostei</taxon>
        <taxon>Ostariophysi</taxon>
        <taxon>Cypriniformes</taxon>
        <taxon>Cyprinidae</taxon>
        <taxon>Cyprininae</taxon>
        <taxon>Sinocyclocheilus</taxon>
    </lineage>
</organism>
<dbReference type="Gene3D" id="1.20.1420.10">
    <property type="entry name" value="Talin, central domain"/>
    <property type="match status" value="7"/>
</dbReference>
<dbReference type="Pfam" id="PF02174">
    <property type="entry name" value="IRS"/>
    <property type="match status" value="1"/>
</dbReference>
<dbReference type="GO" id="GO:0098609">
    <property type="term" value="P:cell-cell adhesion"/>
    <property type="evidence" value="ECO:0007669"/>
    <property type="project" value="TreeGrafter"/>
</dbReference>
<dbReference type="InterPro" id="IPR019747">
    <property type="entry name" value="FERM_CS"/>
</dbReference>
<dbReference type="CDD" id="cd14473">
    <property type="entry name" value="FERM_B-lobe"/>
    <property type="match status" value="1"/>
</dbReference>
<dbReference type="PROSITE" id="PS50945">
    <property type="entry name" value="I_LWEQ"/>
    <property type="match status" value="1"/>
</dbReference>
<dbReference type="InterPro" id="IPR035963">
    <property type="entry name" value="FERM_2"/>
</dbReference>
<feature type="coiled-coil region" evidence="4">
    <location>
        <begin position="2235"/>
        <end position="2262"/>
    </location>
</feature>
<dbReference type="SMART" id="SM00307">
    <property type="entry name" value="ILWEQ"/>
    <property type="match status" value="1"/>
</dbReference>
<sequence>MVVLSLKICVRQCNVVKTMQFEPSTAVYDSCRVIRERVPEAQTGQASEYGLFLSDEDPRKGIWLEGGRTLDYYMLRNGDILEYKKKQRPQKIKMLDGAVKTIMVDDSKTVGELLVTICSRIGQQCFCHINWLDHGRTFREQGVEESETLLLRRKFFYSDQNVDSRDPVQLNLLYVQARDDILNGSHPVSFDKACEFGGIQSQIQFGPHIEHKHKSGFLDLKEFLPKEYIKQRGAEKKIFQEHNACGEMTEIEAKVKYVKLARSLRTYGVSFFLVKEKMKSKNKLVLRLLGITKESVMRVDEKTKDVVQEWPLTTVKRWAASPKSFTLDFGEYQESYYSVQTTEGEQISQLIAGYIDIILKKKQSKDHFGLEGDEEATMLEESVSPKKSTILQQQFNRVGRAEHGSVALPGILRSGSVGPETLNMGTMPSPQQQITTGQMHLGHMPPLSAAQQALVGTINTSMQAVQQAQSDLEEVEELPPLGDDMVRKLVKMDRSVEGCVKACLSATSDGELLKAISAAAGIATQALSDLLTHVRNYATRGETIGRYNEATDTIMTVTESIFSSMGDAGEMVRQARVLAQATSDLVNAMRSDAEVEVDVNNSKKLLAAAKLLADATARMVEAAKGAAAYPENEDQQQKLREAAEGLRVATNAAAQNAIKKKLITRLENAAKQAAAAATQTIAASQNAAASNKNTVAHQQLVQSCRAVADHIPQLVQGVRGSQGQPEDGSAQLALIIASQNFLQPGSKMVSSAKSSVPTVTDQAAAMQLGQCAKNLATCLAELRTAAQMAHEACGPMEIDSAVIAVQTLKNELHDAKMAASEGQLKPLPGESLEKCTQDLGGTSKAVGSSMAQLLTCAAQGNEHYTGVVASETAQALKTLAQAARGVAATSSDPAGAAAMLDSAREVMEGSAKLISEAKEALVVAKAVSHSLNACVNCLPGQKDVDMALKSIGEASKKLLVETLPPCSKTFQEAQSDLNQTAADLNQSAGDVVHASRGTTSQLADASGKFSEDFDEFLDAGIEMAGHTQRRDDQMQVIGNLKNISMASSKLLLAAKSLSVDPAAGNAKNLLAAAARTVTDSINQLITLCTQNAPGQRECDNALRELKAVRGLLDNPNEPVNDLSYFDCIEKVMENSKILGESMAGIFHNCKTGDVPAFGDCVGGASKALCGLTEAAGQAAYLVGVSDPNSQAGHPGLVDPIQFTRANQAIQMACQNLVDPDSSPSQVLSAATIVAKHTSALCNACRLASSKTANPVAKRHFVQSAKEVANSTANLVKTIKALDGDFSEENREKCHVATAPLTEAVDNLTTFASNPEFASVPAQISREGSVAQEPIIQSARAMLDSSTHLLKTARSLVINPKDPPTWSLLASHSRTVSDSIKSLITAIRDKAPGQKECDSAIDNINKCIRDIEQASLAAVSQNLSRRDEVSSEALQEQLTSSVQEVGHLIEPISTAAKGEAAQLGHKVSQLVSYFTPLVSASMGMASKILDHQQQMNLLDQTKTLAESALQMLYAAKEGGGNPKVAHTHDAIAEAAQLMREAVDDLLLTLNEAASEVGMVGGMVDLIADAMGKLGEGTSPEPEGSFVEYQTTMVRYSKAIAVSAQEMITKSVSAPEDLGSLASHVTADYSQLAVQGRLAAATAEPEEIGFQIKTRVQELGHGCIVLVQKAGALQICPSDSFTKRELIECARAVTEKVSMVLSALQAGNKGTQACITAASAVSGIIADLDTTIMFASAGTLNAENDSDSFADHRENILKTAKALVEDTKNLVSGAASSQEKLAQAAQSSAKTITQLTDVVKLGAASIGPDDPETQVVLINAVKDVAKALAELISATKCAAGKAADDPSMFQLKSAAKVMVTNVTSLLKTVKAVEDEASRGTRALEATIECIKQELTVFQSKEAPEKLTTPEEFIRMTKGITTATAKAVAAGNSARQEDVISTANLSRKVIADMLTTCKQAAYHEEVSEEVRSRALLYGTECTNGYIELLEHVLQVLQKPTGDQKQKLAMFSKKVAAAVTELIQTAEAMKGTEWVDPEDPTVIAETELLGAAASIEAAAKKLEQLKPRAKPKQADENLDFEEQILEAAKSIAAATSALVKSASAAQRELVAQGKVGAIPANALDDGQWSQGLISAARMVAAATSNLCEAANASVQGHASEEKLISSAKQVAASTAQLLVACKVKAEQDSEAMRRLQAAGNAVKRASDSLVRAAQKAAFNKADNHNVVVKTRFVGGIAQIIAAQEEMLRKERELEEARKKLAQIRQQQYKFLPSELREDED</sequence>
<dbReference type="FunFam" id="1.20.1420.10:FF:000006">
    <property type="entry name" value="Talin 2"/>
    <property type="match status" value="1"/>
</dbReference>
<protein>
    <submittedName>
        <fullName evidence="7">Talin-2-like</fullName>
    </submittedName>
</protein>
<dbReference type="GO" id="GO:0005856">
    <property type="term" value="C:cytoskeleton"/>
    <property type="evidence" value="ECO:0007669"/>
    <property type="project" value="UniProtKB-SubCell"/>
</dbReference>
<dbReference type="PROSITE" id="PS50057">
    <property type="entry name" value="FERM_3"/>
    <property type="match status" value="1"/>
</dbReference>
<dbReference type="CDD" id="cd12150">
    <property type="entry name" value="talin-RS"/>
    <property type="match status" value="1"/>
</dbReference>
<dbReference type="FunFam" id="1.20.1420.10:FF:000007">
    <property type="entry name" value="Talin 2"/>
    <property type="match status" value="1"/>
</dbReference>
<dbReference type="GO" id="GO:0051015">
    <property type="term" value="F:actin filament binding"/>
    <property type="evidence" value="ECO:0007669"/>
    <property type="project" value="InterPro"/>
</dbReference>
<dbReference type="PANTHER" id="PTHR19981">
    <property type="entry name" value="TALIN"/>
    <property type="match status" value="1"/>
</dbReference>
<dbReference type="InterPro" id="IPR032425">
    <property type="entry name" value="FERM_f0"/>
</dbReference>
<dbReference type="PANTHER" id="PTHR19981:SF34">
    <property type="entry name" value="TALIN-2"/>
    <property type="match status" value="1"/>
</dbReference>
<dbReference type="SUPFAM" id="SSF50729">
    <property type="entry name" value="PH domain-like"/>
    <property type="match status" value="1"/>
</dbReference>
<dbReference type="SUPFAM" id="SSF47031">
    <property type="entry name" value="Second domain of FERM"/>
    <property type="match status" value="1"/>
</dbReference>
<evidence type="ECO:0000256" key="4">
    <source>
        <dbReference type="SAM" id="Coils"/>
    </source>
</evidence>
<dbReference type="InterPro" id="IPR019748">
    <property type="entry name" value="FERM_central"/>
</dbReference>
<dbReference type="FunFam" id="1.20.80.10:FF:000007">
    <property type="entry name" value="Talin 2"/>
    <property type="match status" value="1"/>
</dbReference>
<evidence type="ECO:0000256" key="2">
    <source>
        <dbReference type="ARBA" id="ARBA00022490"/>
    </source>
</evidence>
<dbReference type="Ensembl" id="ENSSGRT00000065413.1">
    <property type="protein sequence ID" value="ENSSGRP00000061310.1"/>
    <property type="gene ID" value="ENSSGRG00000029073.1"/>
</dbReference>
<dbReference type="FunFam" id="1.20.1420.10:FF:000005">
    <property type="entry name" value="Talin 2"/>
    <property type="match status" value="1"/>
</dbReference>
<evidence type="ECO:0000313" key="8">
    <source>
        <dbReference type="Proteomes" id="UP000472262"/>
    </source>
</evidence>
<accession>A0A672PCJ1</accession>
<dbReference type="Pfam" id="PF16511">
    <property type="entry name" value="FERM_f0"/>
    <property type="match status" value="1"/>
</dbReference>
<dbReference type="InterPro" id="IPR002404">
    <property type="entry name" value="IRS_PTB"/>
</dbReference>
<keyword evidence="2" id="KW-0963">Cytoplasm</keyword>
<name>A0A672PCJ1_SINGR</name>
<dbReference type="GO" id="GO:0005178">
    <property type="term" value="F:integrin binding"/>
    <property type="evidence" value="ECO:0007669"/>
    <property type="project" value="TreeGrafter"/>
</dbReference>
<dbReference type="PROSITE" id="PS00661">
    <property type="entry name" value="FERM_2"/>
    <property type="match status" value="1"/>
</dbReference>
<dbReference type="FunFam" id="1.20.1420.10:FF:000002">
    <property type="entry name" value="Talin 2"/>
    <property type="match status" value="1"/>
</dbReference>
<dbReference type="FunFam" id="1.20.120.230:FF:000004">
    <property type="entry name" value="Talin 2"/>
    <property type="match status" value="1"/>
</dbReference>
<dbReference type="FunFam" id="1.20.1410.10:FF:000001">
    <property type="entry name" value="Talin 2"/>
    <property type="match status" value="1"/>
</dbReference>
<dbReference type="GO" id="GO:0005925">
    <property type="term" value="C:focal adhesion"/>
    <property type="evidence" value="ECO:0007669"/>
    <property type="project" value="TreeGrafter"/>
</dbReference>
<dbReference type="FunFam" id="3.10.20.90:FF:000028">
    <property type="entry name" value="Talin 2"/>
    <property type="match status" value="1"/>
</dbReference>
<dbReference type="InterPro" id="IPR000299">
    <property type="entry name" value="FERM_domain"/>
</dbReference>
<dbReference type="InterPro" id="IPR049108">
    <property type="entry name" value="Talin_R4"/>
</dbReference>
<dbReference type="InterPro" id="IPR035964">
    <property type="entry name" value="I/LWEQ_dom_sf"/>
</dbReference>
<dbReference type="Pfam" id="PF08913">
    <property type="entry name" value="VBS"/>
    <property type="match status" value="1"/>
</dbReference>
<reference evidence="7" key="1">
    <citation type="submission" date="2025-08" db="UniProtKB">
        <authorList>
            <consortium name="Ensembl"/>
        </authorList>
    </citation>
    <scope>IDENTIFICATION</scope>
</reference>
<dbReference type="InterPro" id="IPR011993">
    <property type="entry name" value="PH-like_dom_sf"/>
</dbReference>
<dbReference type="Pfam" id="PF21692">
    <property type="entry name" value="Talin_R4"/>
    <property type="match status" value="1"/>
</dbReference>
<dbReference type="Proteomes" id="UP000472262">
    <property type="component" value="Unassembled WGS sequence"/>
</dbReference>
<dbReference type="Pfam" id="PF21896">
    <property type="entry name" value="Talin_IBS2B"/>
    <property type="match status" value="3"/>
</dbReference>
<dbReference type="SMART" id="SM00295">
    <property type="entry name" value="B41"/>
    <property type="match status" value="1"/>
</dbReference>
<dbReference type="FunFam" id="1.20.120.230:FF:000009">
    <property type="entry name" value="Talin 2"/>
    <property type="match status" value="1"/>
</dbReference>
<evidence type="ECO:0000256" key="3">
    <source>
        <dbReference type="ARBA" id="ARBA00023212"/>
    </source>
</evidence>
<dbReference type="GO" id="GO:0005737">
    <property type="term" value="C:cytoplasm"/>
    <property type="evidence" value="ECO:0007669"/>
    <property type="project" value="TreeGrafter"/>
</dbReference>
<dbReference type="SUPFAM" id="SSF47220">
    <property type="entry name" value="alpha-catenin/vinculin-like"/>
    <property type="match status" value="6"/>
</dbReference>
<dbReference type="Gene3D" id="3.10.20.90">
    <property type="entry name" value="Phosphatidylinositol 3-kinase Catalytic Subunit, Chain A, domain 1"/>
    <property type="match status" value="2"/>
</dbReference>
<dbReference type="FunFam" id="1.20.120.230:FF:000002">
    <property type="entry name" value="Talin 2"/>
    <property type="match status" value="1"/>
</dbReference>
<keyword evidence="4" id="KW-0175">Coiled coil</keyword>
<feature type="domain" description="FERM" evidence="5">
    <location>
        <begin position="68"/>
        <end position="362"/>
    </location>
</feature>
<dbReference type="Gene3D" id="1.20.80.10">
    <property type="match status" value="1"/>
</dbReference>
<dbReference type="InterPro" id="IPR054060">
    <property type="entry name" value="TLN1-like_RS"/>
</dbReference>
<dbReference type="InterPro" id="IPR054082">
    <property type="entry name" value="Talin_IBS2B"/>
</dbReference>
<dbReference type="SUPFAM" id="SSF109885">
    <property type="entry name" value="I/LWEQ domain"/>
    <property type="match status" value="3"/>
</dbReference>
<dbReference type="Gene3D" id="1.20.120.230">
    <property type="entry name" value="Alpha-catenin/vinculin-like"/>
    <property type="match status" value="4"/>
</dbReference>
<dbReference type="Pfam" id="PF01608">
    <property type="entry name" value="I_LWEQ"/>
    <property type="match status" value="1"/>
</dbReference>
<dbReference type="GO" id="GO:0005886">
    <property type="term" value="C:plasma membrane"/>
    <property type="evidence" value="ECO:0007669"/>
    <property type="project" value="TreeGrafter"/>
</dbReference>
<dbReference type="Pfam" id="PF21865">
    <property type="entry name" value="TLN1-like_RS"/>
    <property type="match status" value="3"/>
</dbReference>
<dbReference type="FunFam" id="2.30.29.30:FF:000028">
    <property type="entry name" value="Talin 2"/>
    <property type="match status" value="1"/>
</dbReference>
<evidence type="ECO:0000313" key="7">
    <source>
        <dbReference type="Ensembl" id="ENSSGRP00000061310.1"/>
    </source>
</evidence>
<keyword evidence="3" id="KW-0206">Cytoskeleton</keyword>
<dbReference type="InterPro" id="IPR036723">
    <property type="entry name" value="Alpha-catenin/vinculin-like_sf"/>
</dbReference>
<dbReference type="CDD" id="cd10569">
    <property type="entry name" value="FERM_C_Talin"/>
    <property type="match status" value="1"/>
</dbReference>
<dbReference type="Gene3D" id="2.30.29.30">
    <property type="entry name" value="Pleckstrin-homology domain (PH domain)/Phosphotyrosine-binding domain (PTB)"/>
    <property type="match status" value="1"/>
</dbReference>
<feature type="domain" description="I/LWEQ" evidence="6">
    <location>
        <begin position="2028"/>
        <end position="2267"/>
    </location>
</feature>
<dbReference type="InterPro" id="IPR014352">
    <property type="entry name" value="FERM/acyl-CoA-bd_prot_sf"/>
</dbReference>